<dbReference type="PANTHER" id="PTHR11803:SF44">
    <property type="entry name" value="RUTC FAMILY PROTEIN YJGH"/>
    <property type="match status" value="1"/>
</dbReference>
<dbReference type="InterPro" id="IPR035959">
    <property type="entry name" value="RutC-like_sf"/>
</dbReference>
<keyword evidence="2" id="KW-1185">Reference proteome</keyword>
<dbReference type="SUPFAM" id="SSF55298">
    <property type="entry name" value="YjgF-like"/>
    <property type="match status" value="1"/>
</dbReference>
<dbReference type="Gene3D" id="3.30.1330.40">
    <property type="entry name" value="RutC-like"/>
    <property type="match status" value="1"/>
</dbReference>
<dbReference type="PANTHER" id="PTHR11803">
    <property type="entry name" value="2-IMINOBUTANOATE/2-IMINOPROPANOATE DEAMINASE RIDA"/>
    <property type="match status" value="1"/>
</dbReference>
<organism evidence="1 2">
    <name type="scientific">Methylobacterium hispanicum</name>
    <dbReference type="NCBI Taxonomy" id="270350"/>
    <lineage>
        <taxon>Bacteria</taxon>
        <taxon>Pseudomonadati</taxon>
        <taxon>Pseudomonadota</taxon>
        <taxon>Alphaproteobacteria</taxon>
        <taxon>Hyphomicrobiales</taxon>
        <taxon>Methylobacteriaceae</taxon>
        <taxon>Methylobacterium</taxon>
    </lineage>
</organism>
<dbReference type="Pfam" id="PF01042">
    <property type="entry name" value="Ribonuc_L-PSP"/>
    <property type="match status" value="1"/>
</dbReference>
<dbReference type="GO" id="GO:0005829">
    <property type="term" value="C:cytosol"/>
    <property type="evidence" value="ECO:0007669"/>
    <property type="project" value="TreeGrafter"/>
</dbReference>
<dbReference type="EMBL" id="BPQO01000002">
    <property type="protein sequence ID" value="GJD87070.1"/>
    <property type="molecule type" value="Genomic_DNA"/>
</dbReference>
<accession>A0AAV4ZGD9</accession>
<name>A0AAV4ZGD9_9HYPH</name>
<dbReference type="Proteomes" id="UP001055247">
    <property type="component" value="Unassembled WGS sequence"/>
</dbReference>
<dbReference type="GO" id="GO:0019239">
    <property type="term" value="F:deaminase activity"/>
    <property type="evidence" value="ECO:0007669"/>
    <property type="project" value="TreeGrafter"/>
</dbReference>
<dbReference type="AlphaFoldDB" id="A0AAV4ZGD9"/>
<evidence type="ECO:0000313" key="2">
    <source>
        <dbReference type="Proteomes" id="UP001055247"/>
    </source>
</evidence>
<comment type="caution">
    <text evidence="1">The sequence shown here is derived from an EMBL/GenBank/DDBJ whole genome shotgun (WGS) entry which is preliminary data.</text>
</comment>
<sequence length="148" mass="15797">MGEGTRALSAIAEESIDLMTDPIERIATAAVPTPAGHYVQGTAWRDLVFVSGQLGPRPDGTHTSGEPFETQVRQALANLLAILAEAGCGPDRVLRVTAYLVGVENWPHFNRIYAEVFGDAKPARTVVPVPALNHGYLVEIEAIAARPA</sequence>
<proteinExistence type="predicted"/>
<reference evidence="1" key="1">
    <citation type="journal article" date="2016" name="Front. Microbiol.">
        <title>Genome Sequence of the Piezophilic, Mesophilic Sulfate-Reducing Bacterium Desulfovibrio indicus J2T.</title>
        <authorList>
            <person name="Cao J."/>
            <person name="Maignien L."/>
            <person name="Shao Z."/>
            <person name="Alain K."/>
            <person name="Jebbar M."/>
        </authorList>
    </citation>
    <scope>NUCLEOTIDE SEQUENCE</scope>
    <source>
        <strain evidence="1">DSM 16372</strain>
    </source>
</reference>
<reference evidence="1" key="2">
    <citation type="submission" date="2021-08" db="EMBL/GenBank/DDBJ databases">
        <authorList>
            <person name="Tani A."/>
            <person name="Ola A."/>
            <person name="Ogura Y."/>
            <person name="Katsura K."/>
            <person name="Hayashi T."/>
        </authorList>
    </citation>
    <scope>NUCLEOTIDE SEQUENCE</scope>
    <source>
        <strain evidence="1">DSM 16372</strain>
    </source>
</reference>
<dbReference type="InterPro" id="IPR006175">
    <property type="entry name" value="YjgF/YER057c/UK114"/>
</dbReference>
<gene>
    <name evidence="1" type="primary">yabJ_1</name>
    <name evidence="1" type="ORF">BHAOGJBA_0569</name>
</gene>
<protein>
    <submittedName>
        <fullName evidence="1">2-iminobutanoate/2-iminopropanoate deaminase</fullName>
    </submittedName>
</protein>
<dbReference type="CDD" id="cd00448">
    <property type="entry name" value="YjgF_YER057c_UK114_family"/>
    <property type="match status" value="1"/>
</dbReference>
<evidence type="ECO:0000313" key="1">
    <source>
        <dbReference type="EMBL" id="GJD87070.1"/>
    </source>
</evidence>